<proteinExistence type="inferred from homology"/>
<dbReference type="InParanoid" id="A0A4W3JWY7"/>
<comment type="similarity">
    <text evidence="1">Belongs to the iodothyronine deiodinase family.</text>
</comment>
<dbReference type="Ensembl" id="ENSCMIT00000036889.1">
    <property type="protein sequence ID" value="ENSCMIP00000036350.1"/>
    <property type="gene ID" value="ENSCMIG00000015361.1"/>
</dbReference>
<keyword evidence="1" id="KW-0560">Oxidoreductase</keyword>
<evidence type="ECO:0000313" key="2">
    <source>
        <dbReference type="Ensembl" id="ENSCMIP00000036350.1"/>
    </source>
</evidence>
<dbReference type="Proteomes" id="UP000314986">
    <property type="component" value="Unassembled WGS sequence"/>
</dbReference>
<comment type="function">
    <text evidence="1">Responsible for the deiodination of T4 (3,5,3',5'-tetraiodothyronine).</text>
</comment>
<reference evidence="3" key="3">
    <citation type="journal article" date="2014" name="Nature">
        <title>Elephant shark genome provides unique insights into gnathostome evolution.</title>
        <authorList>
            <consortium name="International Elephant Shark Genome Sequencing Consortium"/>
            <person name="Venkatesh B."/>
            <person name="Lee A.P."/>
            <person name="Ravi V."/>
            <person name="Maurya A.K."/>
            <person name="Lian M.M."/>
            <person name="Swann J.B."/>
            <person name="Ohta Y."/>
            <person name="Flajnik M.F."/>
            <person name="Sutoh Y."/>
            <person name="Kasahara M."/>
            <person name="Hoon S."/>
            <person name="Gangu V."/>
            <person name="Roy S.W."/>
            <person name="Irimia M."/>
            <person name="Korzh V."/>
            <person name="Kondrychyn I."/>
            <person name="Lim Z.W."/>
            <person name="Tay B.H."/>
            <person name="Tohari S."/>
            <person name="Kong K.W."/>
            <person name="Ho S."/>
            <person name="Lorente-Galdos B."/>
            <person name="Quilez J."/>
            <person name="Marques-Bonet T."/>
            <person name="Raney B.J."/>
            <person name="Ingham P.W."/>
            <person name="Tay A."/>
            <person name="Hillier L.W."/>
            <person name="Minx P."/>
            <person name="Boehm T."/>
            <person name="Wilson R.K."/>
            <person name="Brenner S."/>
            <person name="Warren W.C."/>
        </authorList>
    </citation>
    <scope>NUCLEOTIDE SEQUENCE [LARGE SCALE GENOMIC DNA]</scope>
</reference>
<reference evidence="2" key="5">
    <citation type="submission" date="2025-09" db="UniProtKB">
        <authorList>
            <consortium name="Ensembl"/>
        </authorList>
    </citation>
    <scope>IDENTIFICATION</scope>
</reference>
<name>A0A4W3JWY7_CALMI</name>
<reference evidence="3" key="2">
    <citation type="journal article" date="2007" name="PLoS Biol.">
        <title>Survey sequencing and comparative analysis of the elephant shark (Callorhinchus milii) genome.</title>
        <authorList>
            <person name="Venkatesh B."/>
            <person name="Kirkness E.F."/>
            <person name="Loh Y.H."/>
            <person name="Halpern A.L."/>
            <person name="Lee A.P."/>
            <person name="Johnson J."/>
            <person name="Dandona N."/>
            <person name="Viswanathan L.D."/>
            <person name="Tay A."/>
            <person name="Venter J.C."/>
            <person name="Strausberg R.L."/>
            <person name="Brenner S."/>
        </authorList>
    </citation>
    <scope>NUCLEOTIDE SEQUENCE [LARGE SCALE GENOMIC DNA]</scope>
</reference>
<reference evidence="3" key="1">
    <citation type="journal article" date="2006" name="Science">
        <title>Ancient noncoding elements conserved in the human genome.</title>
        <authorList>
            <person name="Venkatesh B."/>
            <person name="Kirkness E.F."/>
            <person name="Loh Y.H."/>
            <person name="Halpern A.L."/>
            <person name="Lee A.P."/>
            <person name="Johnson J."/>
            <person name="Dandona N."/>
            <person name="Viswanathan L.D."/>
            <person name="Tay A."/>
            <person name="Venter J.C."/>
            <person name="Strausberg R.L."/>
            <person name="Brenner S."/>
        </authorList>
    </citation>
    <scope>NUCLEOTIDE SEQUENCE [LARGE SCALE GENOMIC DNA]</scope>
</reference>
<evidence type="ECO:0000256" key="1">
    <source>
        <dbReference type="RuleBase" id="RU000676"/>
    </source>
</evidence>
<keyword evidence="1" id="KW-0712">Selenocysteine</keyword>
<dbReference type="InterPro" id="IPR000643">
    <property type="entry name" value="Iodothyronine_deiodinase"/>
</dbReference>
<dbReference type="GO" id="GO:0042446">
    <property type="term" value="P:hormone biosynthetic process"/>
    <property type="evidence" value="ECO:0007669"/>
    <property type="project" value="UniProtKB-KW"/>
</dbReference>
<dbReference type="GO" id="GO:0042403">
    <property type="term" value="P:thyroid hormone metabolic process"/>
    <property type="evidence" value="ECO:0007669"/>
    <property type="project" value="TreeGrafter"/>
</dbReference>
<dbReference type="GO" id="GO:0004800">
    <property type="term" value="F:thyroxine 5'-deiodinase activity"/>
    <property type="evidence" value="ECO:0007669"/>
    <property type="project" value="InterPro"/>
</dbReference>
<evidence type="ECO:0000313" key="3">
    <source>
        <dbReference type="Proteomes" id="UP000314986"/>
    </source>
</evidence>
<dbReference type="PANTHER" id="PTHR11781">
    <property type="entry name" value="IODOTHYRONINE DEIODINASE"/>
    <property type="match status" value="1"/>
</dbReference>
<dbReference type="PANTHER" id="PTHR11781:SF4">
    <property type="entry name" value="THYROXINE 5-DEIODINASE"/>
    <property type="match status" value="1"/>
</dbReference>
<dbReference type="AlphaFoldDB" id="A0A4W3JWY7"/>
<accession>A0A4W3JWY7</accession>
<dbReference type="Gene3D" id="3.40.30.10">
    <property type="entry name" value="Glutaredoxin"/>
    <property type="match status" value="1"/>
</dbReference>
<keyword evidence="3" id="KW-1185">Reference proteome</keyword>
<keyword evidence="1" id="KW-0893">Thyroid hormones biosynthesis</keyword>
<organism evidence="2 3">
    <name type="scientific">Callorhinchus milii</name>
    <name type="common">Ghost shark</name>
    <dbReference type="NCBI Taxonomy" id="7868"/>
    <lineage>
        <taxon>Eukaryota</taxon>
        <taxon>Metazoa</taxon>
        <taxon>Chordata</taxon>
        <taxon>Craniata</taxon>
        <taxon>Vertebrata</taxon>
        <taxon>Chondrichthyes</taxon>
        <taxon>Holocephali</taxon>
        <taxon>Chimaeriformes</taxon>
        <taxon>Callorhinchidae</taxon>
        <taxon>Callorhinchus</taxon>
    </lineage>
</organism>
<protein>
    <recommendedName>
        <fullName evidence="1">Iodothyronine deiodinase</fullName>
    </recommendedName>
</protein>
<dbReference type="Pfam" id="PF00837">
    <property type="entry name" value="T4_deiodinase"/>
    <property type="match status" value="1"/>
</dbReference>
<sequence>VPPPHPLRAVRRWWVIPGGDGSHEGGGGWCFHSTPGLYKGSELWPYCHSRDNSMFTLQSLKAIWRGQRLDHFKAAHVGCRAPNPEVVPLGPQRGRGVRRLLDYSRDPRPLILNFGSCT</sequence>
<reference evidence="2" key="4">
    <citation type="submission" date="2025-08" db="UniProtKB">
        <authorList>
            <consortium name="Ensembl"/>
        </authorList>
    </citation>
    <scope>IDENTIFICATION</scope>
</reference>